<protein>
    <recommendedName>
        <fullName evidence="10">Nucleoprotein</fullName>
    </recommendedName>
</protein>
<evidence type="ECO:0000256" key="11">
    <source>
        <dbReference type="PIRSR" id="PIRSR003888-1"/>
    </source>
</evidence>
<evidence type="ECO:0000256" key="1">
    <source>
        <dbReference type="ARBA" id="ARBA00004340"/>
    </source>
</evidence>
<evidence type="ECO:0000256" key="9">
    <source>
        <dbReference type="ARBA" id="ARBA00023274"/>
    </source>
</evidence>
<evidence type="ECO:0000256" key="5">
    <source>
        <dbReference type="ARBA" id="ARBA00022884"/>
    </source>
</evidence>
<dbReference type="GO" id="GO:0019013">
    <property type="term" value="C:viral nucleocapsid"/>
    <property type="evidence" value="ECO:0007669"/>
    <property type="project" value="UniProtKB-UniRule"/>
</dbReference>
<evidence type="ECO:0000256" key="12">
    <source>
        <dbReference type="PROSITE-ProRule" id="PRU01276"/>
    </source>
</evidence>
<dbReference type="InterPro" id="IPR037179">
    <property type="entry name" value="Nucleocapsid_C"/>
</dbReference>
<dbReference type="GO" id="GO:0043657">
    <property type="term" value="C:host cell"/>
    <property type="evidence" value="ECO:0007669"/>
    <property type="project" value="UniProtKB-SubCell"/>
</dbReference>
<feature type="domain" description="CoV N CTD" evidence="15">
    <location>
        <begin position="243"/>
        <end position="358"/>
    </location>
</feature>
<feature type="domain" description="CoV N NTD" evidence="14">
    <location>
        <begin position="18"/>
        <end position="140"/>
    </location>
</feature>
<evidence type="ECO:0000259" key="14">
    <source>
        <dbReference type="PROSITE" id="PS51928"/>
    </source>
</evidence>
<dbReference type="GO" id="GO:1990904">
    <property type="term" value="C:ribonucleoprotein complex"/>
    <property type="evidence" value="ECO:0007669"/>
    <property type="project" value="UniProtKB-KW"/>
</dbReference>
<name>A0AA48V7C8_9ALPC</name>
<evidence type="ECO:0000256" key="8">
    <source>
        <dbReference type="ARBA" id="ARBA00023163"/>
    </source>
</evidence>
<keyword evidence="5 10" id="KW-0694">RNA-binding</keyword>
<evidence type="ECO:0000256" key="10">
    <source>
        <dbReference type="PIRNR" id="PIRNR003888"/>
    </source>
</evidence>
<feature type="modified residue" description="Phosphoserine; by host" evidence="11">
    <location>
        <position position="362"/>
    </location>
</feature>
<accession>A0AA48V7C8</accession>
<evidence type="ECO:0000256" key="6">
    <source>
        <dbReference type="ARBA" id="ARBA00023015"/>
    </source>
</evidence>
<dbReference type="InterPro" id="IPR044344">
    <property type="entry name" value="N_prot_C_CoV"/>
</dbReference>
<sequence length="401" mass="44311">MATVNWADASEGGKKKDVPMSFYQPLIVLNEKKLWQELPKNAVPNGMGNKDQLIGYWYEVKREAMSRGKKVSIPSKWYFYYLGTGPHESLKFRTRTDGVVWVAVNGAKTSNTGLGTRSRNQKAKVPQFNVALPSDIVIADSGNSSRSNSRSRSRGRSGSRGGPSSRNSDRTENLSSRSPAPRGLNQNQKQQNSGAPFSKEELMSAVRTTLKEFGLGLQNKSEKSADKPQKAQSKSRSNTPTRSPANVRKQLDKEQWKRVPNKEEDVTKCFGPRDLSRNFGDNELCKNGAEDPRFPGFAELTPSIAAILLDSEVSSQEKDGDHVEIQYHYKMTVSKNHPRLAGFLAQICAFTKPSEVVKMQKSAESASQLSPQAPVFTPAISAQGGQSDVQEEVDIIDEILN</sequence>
<dbReference type="PROSITE" id="PS51928">
    <property type="entry name" value="COV_N_NTD"/>
    <property type="match status" value="1"/>
</dbReference>
<keyword evidence="9 12" id="KW-0687">Ribonucleoprotein</keyword>
<comment type="subcellular location">
    <subcellularLocation>
        <location evidence="1">Host cell</location>
    </subcellularLocation>
    <subcellularLocation>
        <location evidence="10">Virion</location>
    </subcellularLocation>
    <text evidence="10">Located inside the virion, complexed with the viral RNA. Probably associates with ER-derived membranes where it participates in viral RNA synthesis and virus budding.</text>
</comment>
<keyword evidence="7 10" id="KW-0543">Viral nucleoprotein</keyword>
<evidence type="ECO:0000256" key="2">
    <source>
        <dbReference type="ARBA" id="ARBA00022553"/>
    </source>
</evidence>
<evidence type="ECO:0000313" key="16">
    <source>
        <dbReference type="EMBL" id="QLE11829.1"/>
    </source>
</evidence>
<evidence type="ECO:0000256" key="3">
    <source>
        <dbReference type="ARBA" id="ARBA00022765"/>
    </source>
</evidence>
<dbReference type="PROSITE" id="PS51929">
    <property type="entry name" value="COV_N_CTD"/>
    <property type="match status" value="1"/>
</dbReference>
<organism evidence="16 17">
    <name type="scientific">bat alphacoronavirus isolate AMA_L_F</name>
    <dbReference type="NCBI Taxonomy" id="3070181"/>
    <lineage>
        <taxon>Viruses</taxon>
        <taxon>Riboviria</taxon>
        <taxon>Orthornavirae</taxon>
        <taxon>Pisuviricota</taxon>
        <taxon>Pisoniviricetes</taxon>
        <taxon>Nidovirales</taxon>
        <taxon>Cornidovirineae</taxon>
        <taxon>Coronaviridae</taxon>
        <taxon>Orthocoronavirinae</taxon>
        <taxon>Alphacoronavirus</taxon>
        <taxon>Amalacovirus</taxon>
        <taxon>Alphacoronavirus almalfi</taxon>
        <taxon>Alphacoronavirus AMALF</taxon>
    </lineage>
</organism>
<comment type="function">
    <text evidence="10">Packages the positive strand viral genome RNA into a helical ribonucleocapsid (RNP) and plays a fundamental role during virion assembly through its interactions with the viral genome and membrane protein M. Plays an important role in enhancing the efficiency of subgenomic viral RNA transcription as well as viral replication.</text>
</comment>
<feature type="region of interest" description="Disordered" evidence="13">
    <location>
        <begin position="139"/>
        <end position="198"/>
    </location>
</feature>
<feature type="compositionally biased region" description="Basic and acidic residues" evidence="13">
    <location>
        <begin position="220"/>
        <end position="229"/>
    </location>
</feature>
<dbReference type="EMBL" id="MT663548">
    <property type="protein sequence ID" value="QLE11829.1"/>
    <property type="molecule type" value="Genomic_RNA"/>
</dbReference>
<keyword evidence="3" id="KW-0013">ADP-ribosylation</keyword>
<evidence type="ECO:0000313" key="17">
    <source>
        <dbReference type="Proteomes" id="UP000830517"/>
    </source>
</evidence>
<feature type="compositionally biased region" description="Polar residues" evidence="13">
    <location>
        <begin position="173"/>
        <end position="195"/>
    </location>
</feature>
<dbReference type="GO" id="GO:0003723">
    <property type="term" value="F:RNA binding"/>
    <property type="evidence" value="ECO:0007669"/>
    <property type="project" value="UniProtKB-UniRule"/>
</dbReference>
<reference evidence="16 17" key="1">
    <citation type="submission" date="2020-06" db="EMBL/GenBank/DDBJ databases">
        <title>Complete Alphacoronavirus genome sequence from common vampire bats in Peru.</title>
        <authorList>
            <person name="Bergner L."/>
            <person name="Orton R."/>
            <person name="Streicker D."/>
        </authorList>
    </citation>
    <scope>NUCLEOTIDE SEQUENCE [LARGE SCALE GENOMIC DNA]</scope>
    <source>
        <strain evidence="16">AMA_L_F</strain>
    </source>
</reference>
<dbReference type="PIRSF" id="PIRSF003888">
    <property type="entry name" value="Corona_nucleocap"/>
    <property type="match status" value="1"/>
</dbReference>
<dbReference type="InterPro" id="IPR037195">
    <property type="entry name" value="Nucleocapsid_N"/>
</dbReference>
<keyword evidence="8" id="KW-0804">Transcription</keyword>
<dbReference type="Proteomes" id="UP000830517">
    <property type="component" value="Segment"/>
</dbReference>
<dbReference type="Pfam" id="PF00937">
    <property type="entry name" value="CoV_nucleocap"/>
    <property type="match status" value="1"/>
</dbReference>
<evidence type="ECO:0000259" key="15">
    <source>
        <dbReference type="PROSITE" id="PS51929"/>
    </source>
</evidence>
<keyword evidence="17" id="KW-1185">Reference proteome</keyword>
<proteinExistence type="predicted"/>
<keyword evidence="4 10" id="KW-0946">Virion</keyword>
<feature type="compositionally biased region" description="Basic and acidic residues" evidence="13">
    <location>
        <begin position="249"/>
        <end position="259"/>
    </location>
</feature>
<evidence type="ECO:0000256" key="4">
    <source>
        <dbReference type="ARBA" id="ARBA00022844"/>
    </source>
</evidence>
<evidence type="ECO:0000256" key="7">
    <source>
        <dbReference type="ARBA" id="ARBA00023086"/>
    </source>
</evidence>
<dbReference type="InterPro" id="IPR001218">
    <property type="entry name" value="Nucleocap_CoV"/>
</dbReference>
<dbReference type="SUPFAM" id="SSF110304">
    <property type="entry name" value="Coronavirus RNA-binding domain"/>
    <property type="match status" value="1"/>
</dbReference>
<dbReference type="SUPFAM" id="SSF103068">
    <property type="entry name" value="Nucleocapsid protein dimerization domain"/>
    <property type="match status" value="1"/>
</dbReference>
<dbReference type="InterPro" id="IPR044345">
    <property type="entry name" value="N_prot_N_CoV"/>
</dbReference>
<dbReference type="CDD" id="cd21554">
    <property type="entry name" value="CoV_N-NTD"/>
    <property type="match status" value="1"/>
</dbReference>
<keyword evidence="2 11" id="KW-0597">Phosphoprotein</keyword>
<evidence type="ECO:0000256" key="13">
    <source>
        <dbReference type="SAM" id="MobiDB-lite"/>
    </source>
</evidence>
<feature type="region of interest" description="Disordered" evidence="13">
    <location>
        <begin position="215"/>
        <end position="259"/>
    </location>
</feature>
<dbReference type="CDD" id="cd21595">
    <property type="entry name" value="CoV_N-CTD"/>
    <property type="match status" value="1"/>
</dbReference>
<feature type="compositionally biased region" description="Polar residues" evidence="13">
    <location>
        <begin position="230"/>
        <end position="244"/>
    </location>
</feature>
<keyword evidence="6" id="KW-0805">Transcription regulation</keyword>